<evidence type="ECO:0000256" key="8">
    <source>
        <dbReference type="SAM" id="Phobius"/>
    </source>
</evidence>
<dbReference type="EMBL" id="UGSC01000001">
    <property type="protein sequence ID" value="SUA69669.1"/>
    <property type="molecule type" value="Genomic_DNA"/>
</dbReference>
<dbReference type="AlphaFoldDB" id="A0A378Y006"/>
<protein>
    <submittedName>
        <fullName evidence="9">Spore germination protein yndE</fullName>
    </submittedName>
</protein>
<evidence type="ECO:0000256" key="5">
    <source>
        <dbReference type="ARBA" id="ARBA00022692"/>
    </source>
</evidence>
<feature type="transmembrane region" description="Helical" evidence="8">
    <location>
        <begin position="137"/>
        <end position="165"/>
    </location>
</feature>
<proteinExistence type="inferred from homology"/>
<dbReference type="InterPro" id="IPR004761">
    <property type="entry name" value="Spore_GerAB"/>
</dbReference>
<evidence type="ECO:0000313" key="10">
    <source>
        <dbReference type="Proteomes" id="UP000254400"/>
    </source>
</evidence>
<accession>A0A378Y006</accession>
<keyword evidence="5 8" id="KW-0812">Transmembrane</keyword>
<dbReference type="GO" id="GO:0009847">
    <property type="term" value="P:spore germination"/>
    <property type="evidence" value="ECO:0007669"/>
    <property type="project" value="InterPro"/>
</dbReference>
<feature type="transmembrane region" description="Helical" evidence="8">
    <location>
        <begin position="219"/>
        <end position="240"/>
    </location>
</feature>
<organism evidence="9 10">
    <name type="scientific">Paenibacillus polymyxa</name>
    <name type="common">Bacillus polymyxa</name>
    <dbReference type="NCBI Taxonomy" id="1406"/>
    <lineage>
        <taxon>Bacteria</taxon>
        <taxon>Bacillati</taxon>
        <taxon>Bacillota</taxon>
        <taxon>Bacilli</taxon>
        <taxon>Bacillales</taxon>
        <taxon>Paenibacillaceae</taxon>
        <taxon>Paenibacillus</taxon>
    </lineage>
</organism>
<feature type="transmembrane region" description="Helical" evidence="8">
    <location>
        <begin position="36"/>
        <end position="57"/>
    </location>
</feature>
<dbReference type="Proteomes" id="UP000254400">
    <property type="component" value="Unassembled WGS sequence"/>
</dbReference>
<keyword evidence="3" id="KW-0813">Transport</keyword>
<evidence type="ECO:0000256" key="6">
    <source>
        <dbReference type="ARBA" id="ARBA00022989"/>
    </source>
</evidence>
<evidence type="ECO:0000256" key="1">
    <source>
        <dbReference type="ARBA" id="ARBA00004141"/>
    </source>
</evidence>
<feature type="transmembrane region" description="Helical" evidence="8">
    <location>
        <begin position="77"/>
        <end position="94"/>
    </location>
</feature>
<feature type="transmembrane region" description="Helical" evidence="8">
    <location>
        <begin position="12"/>
        <end position="30"/>
    </location>
</feature>
<name>A0A378Y006_PAEPO</name>
<feature type="transmembrane region" description="Helical" evidence="8">
    <location>
        <begin position="335"/>
        <end position="356"/>
    </location>
</feature>
<evidence type="ECO:0000313" key="9">
    <source>
        <dbReference type="EMBL" id="SUA69669.1"/>
    </source>
</evidence>
<reference evidence="9 10" key="1">
    <citation type="submission" date="2018-06" db="EMBL/GenBank/DDBJ databases">
        <authorList>
            <consortium name="Pathogen Informatics"/>
            <person name="Doyle S."/>
        </authorList>
    </citation>
    <scope>NUCLEOTIDE SEQUENCE [LARGE SCALE GENOMIC DNA]</scope>
    <source>
        <strain evidence="9 10">NCTC10343</strain>
    </source>
</reference>
<keyword evidence="6 8" id="KW-1133">Transmembrane helix</keyword>
<keyword evidence="7 8" id="KW-0472">Membrane</keyword>
<dbReference type="NCBIfam" id="TIGR00912">
    <property type="entry name" value="2A0309"/>
    <property type="match status" value="1"/>
</dbReference>
<comment type="similarity">
    <text evidence="2">Belongs to the amino acid-polyamine-organocation (APC) superfamily. Spore germination protein (SGP) (TC 2.A.3.9) family.</text>
</comment>
<feature type="transmembrane region" description="Helical" evidence="8">
    <location>
        <begin position="269"/>
        <end position="293"/>
    </location>
</feature>
<dbReference type="GeneID" id="93345927"/>
<dbReference type="PANTHER" id="PTHR34975">
    <property type="entry name" value="SPORE GERMINATION PROTEIN A2"/>
    <property type="match status" value="1"/>
</dbReference>
<feature type="transmembrane region" description="Helical" evidence="8">
    <location>
        <begin position="185"/>
        <end position="207"/>
    </location>
</feature>
<dbReference type="GO" id="GO:0016020">
    <property type="term" value="C:membrane"/>
    <property type="evidence" value="ECO:0007669"/>
    <property type="project" value="UniProtKB-SubCell"/>
</dbReference>
<sequence>MRQNTIRVSELIICMSLFEVGSTTLFLMGAEAKQDAWLVMLIGALAGLLLLMLHLAIHHQDPELDLFMLFRRYTGKYVGTLINLLFVMYFTYEASRNIRDLGEVTVMTLLRQTPLWIIILITIVVVSNTVRYGYKALFLFCLFLFPFFVLGYAIISILIPTTGLFHLENSLPVLEEGWKPIFKAAIPELISFPFGQTVLFLVFYPLAHKGRNLTKPVSFAYIITALALTFVNQLEIFVLGPKIAANSTLPLLEAVQLIELADVFERMDALFTLLLFLGLIIKMSLFFNGAVIGLEKITGVGFKKWILPLAALIYGLSFLSPNYTHHMVIGRKIIINSWFPIFQIFLPLLLFVVIVIKKRKKTNKQPSS</sequence>
<gene>
    <name evidence="9" type="primary">yndE11</name>
    <name evidence="9" type="ORF">NCTC10343_02531</name>
</gene>
<dbReference type="Pfam" id="PF03845">
    <property type="entry name" value="Spore_permease"/>
    <property type="match status" value="1"/>
</dbReference>
<feature type="transmembrane region" description="Helical" evidence="8">
    <location>
        <begin position="114"/>
        <end position="130"/>
    </location>
</feature>
<dbReference type="PANTHER" id="PTHR34975:SF2">
    <property type="entry name" value="SPORE GERMINATION PROTEIN A2"/>
    <property type="match status" value="1"/>
</dbReference>
<evidence type="ECO:0000256" key="3">
    <source>
        <dbReference type="ARBA" id="ARBA00022448"/>
    </source>
</evidence>
<dbReference type="RefSeq" id="WP_019687220.1">
    <property type="nucleotide sequence ID" value="NZ_CP036496.1"/>
</dbReference>
<keyword evidence="4" id="KW-0309">Germination</keyword>
<feature type="transmembrane region" description="Helical" evidence="8">
    <location>
        <begin position="305"/>
        <end position="323"/>
    </location>
</feature>
<evidence type="ECO:0000256" key="4">
    <source>
        <dbReference type="ARBA" id="ARBA00022544"/>
    </source>
</evidence>
<evidence type="ECO:0000256" key="2">
    <source>
        <dbReference type="ARBA" id="ARBA00007998"/>
    </source>
</evidence>
<comment type="subcellular location">
    <subcellularLocation>
        <location evidence="1">Membrane</location>
        <topology evidence="1">Multi-pass membrane protein</topology>
    </subcellularLocation>
</comment>
<evidence type="ECO:0000256" key="7">
    <source>
        <dbReference type="ARBA" id="ARBA00023136"/>
    </source>
</evidence>